<dbReference type="PANTHER" id="PTHR43072:SF23">
    <property type="entry name" value="UPF0039 PROTEIN C11D3.02C"/>
    <property type="match status" value="1"/>
</dbReference>
<comment type="caution">
    <text evidence="4">The sequence shown here is derived from an EMBL/GenBank/DDBJ whole genome shotgun (WGS) entry which is preliminary data.</text>
</comment>
<proteinExistence type="predicted"/>
<keyword evidence="1 4" id="KW-0808">Transferase</keyword>
<dbReference type="EMBL" id="QPJL01000001">
    <property type="protein sequence ID" value="RCW88687.1"/>
    <property type="molecule type" value="Genomic_DNA"/>
</dbReference>
<reference evidence="4 5" key="1">
    <citation type="submission" date="2018-07" db="EMBL/GenBank/DDBJ databases">
        <title>Genomic Encyclopedia of Type Strains, Phase III (KMG-III): the genomes of soil and plant-associated and newly described type strains.</title>
        <authorList>
            <person name="Whitman W."/>
        </authorList>
    </citation>
    <scope>NUCLEOTIDE SEQUENCE [LARGE SCALE GENOMIC DNA]</scope>
    <source>
        <strain evidence="4 5">CECT 8525</strain>
    </source>
</reference>
<dbReference type="Proteomes" id="UP000253345">
    <property type="component" value="Unassembled WGS sequence"/>
</dbReference>
<dbReference type="PANTHER" id="PTHR43072">
    <property type="entry name" value="N-ACETYLTRANSFERASE"/>
    <property type="match status" value="1"/>
</dbReference>
<sequence>MTIRPVRDSDLAAILAFWNPLIRETTITFSSEEKTAEGLTAMIAARRSMGREFLVAEIGGAVLGFASYDQFRAGNGYVHAMEHTVILAPEAHGRGLGRVLMAGTEDHAKARGAHVMVAGVSGENAVGIAFHRALGYAQTGVMPQTGRKFGRWLDLVLMQKQL</sequence>
<name>A0A368ZBY1_9RHOB</name>
<dbReference type="Pfam" id="PF00583">
    <property type="entry name" value="Acetyltransf_1"/>
    <property type="match status" value="1"/>
</dbReference>
<dbReference type="InterPro" id="IPR000182">
    <property type="entry name" value="GNAT_dom"/>
</dbReference>
<evidence type="ECO:0000313" key="4">
    <source>
        <dbReference type="EMBL" id="RCW88687.1"/>
    </source>
</evidence>
<keyword evidence="5" id="KW-1185">Reference proteome</keyword>
<accession>A0A368ZBY1</accession>
<dbReference type="InterPro" id="IPR016181">
    <property type="entry name" value="Acyl_CoA_acyltransferase"/>
</dbReference>
<evidence type="ECO:0000256" key="1">
    <source>
        <dbReference type="ARBA" id="ARBA00022679"/>
    </source>
</evidence>
<evidence type="ECO:0000256" key="2">
    <source>
        <dbReference type="ARBA" id="ARBA00023315"/>
    </source>
</evidence>
<dbReference type="AlphaFoldDB" id="A0A368ZBY1"/>
<dbReference type="PROSITE" id="PS51186">
    <property type="entry name" value="GNAT"/>
    <property type="match status" value="1"/>
</dbReference>
<organism evidence="4 5">
    <name type="scientific">Paracoccus lutimaris</name>
    <dbReference type="NCBI Taxonomy" id="1490030"/>
    <lineage>
        <taxon>Bacteria</taxon>
        <taxon>Pseudomonadati</taxon>
        <taxon>Pseudomonadota</taxon>
        <taxon>Alphaproteobacteria</taxon>
        <taxon>Rhodobacterales</taxon>
        <taxon>Paracoccaceae</taxon>
        <taxon>Paracoccus</taxon>
    </lineage>
</organism>
<protein>
    <submittedName>
        <fullName evidence="4">Phosphinothricin acetyltransferase</fullName>
    </submittedName>
</protein>
<dbReference type="SUPFAM" id="SSF55729">
    <property type="entry name" value="Acyl-CoA N-acyltransferases (Nat)"/>
    <property type="match status" value="1"/>
</dbReference>
<dbReference type="Gene3D" id="3.40.630.30">
    <property type="match status" value="1"/>
</dbReference>
<dbReference type="CDD" id="cd04301">
    <property type="entry name" value="NAT_SF"/>
    <property type="match status" value="1"/>
</dbReference>
<evidence type="ECO:0000313" key="5">
    <source>
        <dbReference type="Proteomes" id="UP000253345"/>
    </source>
</evidence>
<dbReference type="GO" id="GO:0016747">
    <property type="term" value="F:acyltransferase activity, transferring groups other than amino-acyl groups"/>
    <property type="evidence" value="ECO:0007669"/>
    <property type="project" value="InterPro"/>
</dbReference>
<feature type="domain" description="N-acetyltransferase" evidence="3">
    <location>
        <begin position="1"/>
        <end position="162"/>
    </location>
</feature>
<gene>
    <name evidence="4" type="ORF">DFP89_101120</name>
</gene>
<dbReference type="RefSeq" id="WP_114347444.1">
    <property type="nucleotide sequence ID" value="NZ_QPJL01000001.1"/>
</dbReference>
<evidence type="ECO:0000259" key="3">
    <source>
        <dbReference type="PROSITE" id="PS51186"/>
    </source>
</evidence>
<keyword evidence="2" id="KW-0012">Acyltransferase</keyword>
<dbReference type="OrthoDB" id="5459937at2"/>